<feature type="region of interest" description="Disordered" evidence="1">
    <location>
        <begin position="25"/>
        <end position="173"/>
    </location>
</feature>
<accession>A0A2D2AL20</accession>
<dbReference type="Proteomes" id="UP000290488">
    <property type="component" value="Segment"/>
</dbReference>
<sequence>MHKGLVHVASGKFVLTGKLCLLLSPAPRRPHSKKSENGPSPPTSPKQPPTPAPFNGKPDIPNGLNQPYQKGEGTNERSLALLPPPSGGGKKYQDILHGKKKVDGPEVPPRGDWAPTKPLQGDGDNDRPGPEQEAGAGAGAGAEAREGGEPQPNLGEGDVEGGATSHDPEVDLQNPDLLTNVAFYLHKWEQEYNLLVESILQGLRDYWQRLSTPQ</sequence>
<protein>
    <submittedName>
        <fullName evidence="2">E4</fullName>
    </submittedName>
</protein>
<organism evidence="2">
    <name type="scientific">Betapapillomavirus 5</name>
    <dbReference type="NCBI Taxonomy" id="334209"/>
    <lineage>
        <taxon>Viruses</taxon>
        <taxon>Monodnaviria</taxon>
        <taxon>Shotokuvirae</taxon>
        <taxon>Cossaviricota</taxon>
        <taxon>Papovaviricetes</taxon>
        <taxon>Zurhausenvirales</taxon>
        <taxon>Papillomaviridae</taxon>
        <taxon>Firstpapillomavirinae</taxon>
        <taxon>Betapapillomavirus</taxon>
    </lineage>
</organism>
<reference evidence="2" key="1">
    <citation type="journal article" date="2018" name="MSphere">
        <title>Metagenomic Discovery of 83 New Human Papillomavirus Types in Patients with Immunodeficiency.</title>
        <authorList>
            <person name="Pastrana D.V."/>
            <person name="Peretti A."/>
            <person name="Welch N.L."/>
            <person name="Borgogna C."/>
            <person name="Olivero C."/>
            <person name="Badolato R."/>
            <person name="Notarangelo L.D."/>
            <person name="Gariglio M."/>
            <person name="FitzGerald P.C."/>
            <person name="McIntosh C.E."/>
            <person name="Reeves J."/>
            <person name="Starrett G.J."/>
            <person name="Bliskovsky V."/>
            <person name="Velez D."/>
            <person name="Brownell I."/>
            <person name="Yarchoan R."/>
            <person name="Wyvill K.M."/>
            <person name="Uldrick T.S."/>
            <person name="Maldarelli F."/>
            <person name="Lisco A."/>
            <person name="Sereti I."/>
            <person name="Gonzalez C.M."/>
            <person name="Androphy E.J."/>
            <person name="McBride A.A."/>
            <person name="Van Doorslaer K."/>
            <person name="Garcia F."/>
            <person name="Dvoretzky I."/>
            <person name="Liu J.S."/>
            <person name="Han J."/>
            <person name="Murphy P.M."/>
            <person name="McDermott D.H."/>
            <person name="Buck C.B."/>
        </authorList>
    </citation>
    <scope>NUCLEOTIDE SEQUENCE</scope>
    <source>
        <strain evidence="2">Beta05_EV03c09</strain>
    </source>
</reference>
<proteinExistence type="predicted"/>
<dbReference type="EMBL" id="MF588687">
    <property type="protein sequence ID" value="ATQ38158.1"/>
    <property type="molecule type" value="Genomic_DNA"/>
</dbReference>
<feature type="compositionally biased region" description="Basic and acidic residues" evidence="1">
    <location>
        <begin position="91"/>
        <end position="104"/>
    </location>
</feature>
<feature type="compositionally biased region" description="Pro residues" evidence="1">
    <location>
        <begin position="39"/>
        <end position="52"/>
    </location>
</feature>
<evidence type="ECO:0000256" key="1">
    <source>
        <dbReference type="SAM" id="MobiDB-lite"/>
    </source>
</evidence>
<evidence type="ECO:0000313" key="2">
    <source>
        <dbReference type="EMBL" id="ATQ38158.1"/>
    </source>
</evidence>
<name>A0A2D2AL20_9PAPI</name>
<gene>
    <name evidence="2" type="primary">E4</name>
</gene>